<evidence type="ECO:0000256" key="2">
    <source>
        <dbReference type="SAM" id="MobiDB-lite"/>
    </source>
</evidence>
<reference evidence="5 6" key="1">
    <citation type="submission" date="2014-06" db="EMBL/GenBank/DDBJ databases">
        <authorList>
            <person name="Swart Estienne"/>
        </authorList>
    </citation>
    <scope>NUCLEOTIDE SEQUENCE [LARGE SCALE GENOMIC DNA]</scope>
    <source>
        <strain evidence="5 6">130c</strain>
    </source>
</reference>
<organism evidence="5 6">
    <name type="scientific">Stylonychia lemnae</name>
    <name type="common">Ciliate</name>
    <dbReference type="NCBI Taxonomy" id="5949"/>
    <lineage>
        <taxon>Eukaryota</taxon>
        <taxon>Sar</taxon>
        <taxon>Alveolata</taxon>
        <taxon>Ciliophora</taxon>
        <taxon>Intramacronucleata</taxon>
        <taxon>Spirotrichea</taxon>
        <taxon>Stichotrichia</taxon>
        <taxon>Sporadotrichida</taxon>
        <taxon>Oxytrichidae</taxon>
        <taxon>Stylonychinae</taxon>
        <taxon>Stylonychia</taxon>
    </lineage>
</organism>
<dbReference type="Pfam" id="PF01476">
    <property type="entry name" value="LysM"/>
    <property type="match status" value="1"/>
</dbReference>
<dbReference type="AlphaFoldDB" id="A0A078AR61"/>
<dbReference type="Gene3D" id="3.10.350.10">
    <property type="entry name" value="LysM domain"/>
    <property type="match status" value="1"/>
</dbReference>
<dbReference type="SUPFAM" id="SSF54106">
    <property type="entry name" value="LysM domain"/>
    <property type="match status" value="1"/>
</dbReference>
<dbReference type="InParanoid" id="A0A078AR61"/>
<feature type="region of interest" description="Disordered" evidence="2">
    <location>
        <begin position="146"/>
        <end position="165"/>
    </location>
</feature>
<dbReference type="Pfam" id="PF07534">
    <property type="entry name" value="TLD"/>
    <property type="match status" value="1"/>
</dbReference>
<keyword evidence="6" id="KW-1185">Reference proteome</keyword>
<dbReference type="Proteomes" id="UP000039865">
    <property type="component" value="Unassembled WGS sequence"/>
</dbReference>
<gene>
    <name evidence="5" type="primary">Contig18749.g19905</name>
    <name evidence="5" type="ORF">STYLEM_12781</name>
</gene>
<dbReference type="OMA" id="CAENDEF"/>
<feature type="compositionally biased region" description="Polar residues" evidence="2">
    <location>
        <begin position="112"/>
        <end position="133"/>
    </location>
</feature>
<comment type="similarity">
    <text evidence="1">Belongs to the OXR1 family.</text>
</comment>
<dbReference type="InterPro" id="IPR036779">
    <property type="entry name" value="LysM_dom_sf"/>
</dbReference>
<evidence type="ECO:0000259" key="4">
    <source>
        <dbReference type="PROSITE" id="PS51886"/>
    </source>
</evidence>
<dbReference type="PANTHER" id="PTHR23354">
    <property type="entry name" value="NUCLEOLAR PROTEIN 7/ESTROGEN RECEPTOR COACTIVATOR-RELATED"/>
    <property type="match status" value="1"/>
</dbReference>
<dbReference type="CDD" id="cd00118">
    <property type="entry name" value="LysM"/>
    <property type="match status" value="1"/>
</dbReference>
<dbReference type="SMART" id="SM00257">
    <property type="entry name" value="LysM"/>
    <property type="match status" value="1"/>
</dbReference>
<feature type="domain" description="TLDc" evidence="4">
    <location>
        <begin position="495"/>
        <end position="656"/>
    </location>
</feature>
<feature type="domain" description="LysM" evidence="3">
    <location>
        <begin position="33"/>
        <end position="76"/>
    </location>
</feature>
<sequence>MESQIQLGNIHHDPEMQQQIKSNVQEAQKPNQLYYRVREGDSIIRLSFMFNIKINHLQSINDLSSDYIFPGQVLKIINHNPENQHLLMTQEQLDSDLTKDLDSFGSGGDSQIIHSVSENNLSDSRSTDMKSQSIYQAKKTAGNFLHVDTKNKQQRKGSGQMSPNRTKVLTQDDITSEFQKLQSTILVFITLIVGYKNMQESFQNASKKEENDLLRLFGRLTQAAGADKKISEIDKIQLQYFIDHQPDKIKSEGYYCTKNGKVKGVFTLTEHLVMFDPIKCAENDEFNSDLQKYQAIIDIQDIASCQKIRTENQTAQFIQDPEVKKYYKYDYFIQMNLLTVDGLNLVKVMKTLSGLHDDDSGKKFDHLPLIEEKKENDNSMKHKAYHKKGVVPIATTFFRFSHRDKSNNPLSNKAQKIIVEDIYQALLRYIEKNSLIPRNEDGSSSTSIQFYDSLDHVERQSQVDSLKHVQHYDKSTFVISASLPEFQTIMKNKSEIIDEASRKLIAYFLPGLIRMREWRLLFSINQDGVSMQTFYNLVRNRDNTLLLIKDLNDRVFGGFCCEEWRIRNSFYGIGESFVFYFDDEEDIRVFNYTGANERIQFSDEKCIMIGGGNSAAIFINNHFHSGRSGKSETFDNEILSKYGDFTCKQFEVWGFDII</sequence>
<dbReference type="PROSITE" id="PS51886">
    <property type="entry name" value="TLDC"/>
    <property type="match status" value="1"/>
</dbReference>
<accession>A0A078AR61</accession>
<dbReference type="InterPro" id="IPR018392">
    <property type="entry name" value="LysM"/>
</dbReference>
<feature type="region of interest" description="Disordered" evidence="2">
    <location>
        <begin position="108"/>
        <end position="133"/>
    </location>
</feature>
<feature type="compositionally biased region" description="Polar residues" evidence="2">
    <location>
        <begin position="156"/>
        <end position="165"/>
    </location>
</feature>
<evidence type="ECO:0000313" key="6">
    <source>
        <dbReference type="Proteomes" id="UP000039865"/>
    </source>
</evidence>
<proteinExistence type="inferred from homology"/>
<dbReference type="PROSITE" id="PS51782">
    <property type="entry name" value="LYSM"/>
    <property type="match status" value="1"/>
</dbReference>
<dbReference type="SMART" id="SM00584">
    <property type="entry name" value="TLDc"/>
    <property type="match status" value="1"/>
</dbReference>
<evidence type="ECO:0000256" key="1">
    <source>
        <dbReference type="ARBA" id="ARBA00009540"/>
    </source>
</evidence>
<name>A0A078AR61_STYLE</name>
<dbReference type="OrthoDB" id="26679at2759"/>
<evidence type="ECO:0000259" key="3">
    <source>
        <dbReference type="PROSITE" id="PS51782"/>
    </source>
</evidence>
<evidence type="ECO:0000313" key="5">
    <source>
        <dbReference type="EMBL" id="CDW83732.1"/>
    </source>
</evidence>
<dbReference type="InterPro" id="IPR006571">
    <property type="entry name" value="TLDc_dom"/>
</dbReference>
<dbReference type="EMBL" id="CCKQ01012124">
    <property type="protein sequence ID" value="CDW83732.1"/>
    <property type="molecule type" value="Genomic_DNA"/>
</dbReference>
<protein>
    <submittedName>
        <fullName evidence="5">Oxidation resistance protein</fullName>
    </submittedName>
</protein>